<name>A0A388LWY3_CHABU</name>
<dbReference type="GO" id="GO:0006886">
    <property type="term" value="P:intracellular protein transport"/>
    <property type="evidence" value="ECO:0007669"/>
    <property type="project" value="TreeGrafter"/>
</dbReference>
<dbReference type="InterPro" id="IPR015943">
    <property type="entry name" value="WD40/YVTN_repeat-like_dom_sf"/>
</dbReference>
<dbReference type="PANTHER" id="PTHR19876">
    <property type="entry name" value="COATOMER"/>
    <property type="match status" value="1"/>
</dbReference>
<evidence type="ECO:0000259" key="6">
    <source>
        <dbReference type="PROSITE" id="PS50011"/>
    </source>
</evidence>
<dbReference type="PROSITE" id="PS50011">
    <property type="entry name" value="PROTEIN_KINASE_DOM"/>
    <property type="match status" value="1"/>
</dbReference>
<dbReference type="PANTHER" id="PTHR19876:SF20">
    <property type="entry name" value="PRE-MRNA-SPLICING FACTOR PRP46-LIKE"/>
    <property type="match status" value="1"/>
</dbReference>
<evidence type="ECO:0000313" key="8">
    <source>
        <dbReference type="Proteomes" id="UP000265515"/>
    </source>
</evidence>
<dbReference type="Gramene" id="GBG86828">
    <property type="protein sequence ID" value="GBG86828"/>
    <property type="gene ID" value="CBR_g42111"/>
</dbReference>
<keyword evidence="2" id="KW-0677">Repeat</keyword>
<dbReference type="Pfam" id="PF00400">
    <property type="entry name" value="WD40"/>
    <property type="match status" value="3"/>
</dbReference>
<dbReference type="InterPro" id="IPR050844">
    <property type="entry name" value="Coatomer_complex_subunit"/>
</dbReference>
<dbReference type="Gene3D" id="2.130.10.10">
    <property type="entry name" value="YVTN repeat-like/Quinoprotein amine dehydrogenase"/>
    <property type="match status" value="2"/>
</dbReference>
<comment type="caution">
    <text evidence="7">The sequence shown here is derived from an EMBL/GenBank/DDBJ whole genome shotgun (WGS) entry which is preliminary data.</text>
</comment>
<feature type="repeat" description="WD" evidence="3">
    <location>
        <begin position="778"/>
        <end position="820"/>
    </location>
</feature>
<feature type="region of interest" description="Disordered" evidence="5">
    <location>
        <begin position="554"/>
        <end position="580"/>
    </location>
</feature>
<dbReference type="SUPFAM" id="SSF50978">
    <property type="entry name" value="WD40 repeat-like"/>
    <property type="match status" value="2"/>
</dbReference>
<feature type="compositionally biased region" description="Basic and acidic residues" evidence="5">
    <location>
        <begin position="1070"/>
        <end position="1090"/>
    </location>
</feature>
<feature type="compositionally biased region" description="Low complexity" evidence="5">
    <location>
        <begin position="960"/>
        <end position="969"/>
    </location>
</feature>
<dbReference type="GO" id="GO:0030126">
    <property type="term" value="C:COPI vesicle coat"/>
    <property type="evidence" value="ECO:0007669"/>
    <property type="project" value="TreeGrafter"/>
</dbReference>
<feature type="region of interest" description="Disordered" evidence="5">
    <location>
        <begin position="960"/>
        <end position="987"/>
    </location>
</feature>
<dbReference type="GO" id="GO:0004672">
    <property type="term" value="F:protein kinase activity"/>
    <property type="evidence" value="ECO:0007669"/>
    <property type="project" value="InterPro"/>
</dbReference>
<accession>A0A388LWY3</accession>
<feature type="compositionally biased region" description="Gly residues" evidence="5">
    <location>
        <begin position="378"/>
        <end position="387"/>
    </location>
</feature>
<keyword evidence="1 3" id="KW-0853">WD repeat</keyword>
<evidence type="ECO:0000256" key="3">
    <source>
        <dbReference type="PROSITE-ProRule" id="PRU00221"/>
    </source>
</evidence>
<evidence type="ECO:0000256" key="5">
    <source>
        <dbReference type="SAM" id="MobiDB-lite"/>
    </source>
</evidence>
<dbReference type="SMART" id="SM00320">
    <property type="entry name" value="WD40"/>
    <property type="match status" value="9"/>
</dbReference>
<feature type="region of interest" description="Disordered" evidence="5">
    <location>
        <begin position="370"/>
        <end position="390"/>
    </location>
</feature>
<evidence type="ECO:0000256" key="1">
    <source>
        <dbReference type="ARBA" id="ARBA00022574"/>
    </source>
</evidence>
<dbReference type="Gene3D" id="3.30.200.20">
    <property type="entry name" value="Phosphorylase Kinase, domain 1"/>
    <property type="match status" value="1"/>
</dbReference>
<sequence>MAQFLDPADGGQERMRCSEAYTEVEEAESGVELIPTCKRTEDDIKGGNHLFHIDVHASRPWVVFVADGPSLQVWDHEDRMLVASTQGLPSAWEAGWMAARFISREDWVVACNFLECAILVFEIKRSTQPACACSSTWSFRLKHVKELAHEGGPIFDLIVHPSLPYLLFSHNKNVKLWNWDEEWLRVTFRGHSDNVTTLAFHPQRSHIFASGARNGTIKVWNIENRSVIRTMHASEGIHNVQFCGNCGGKRKSFLVTGGVEGNICLWDYKKGSVLSCWRGHDNPDIPVVGVSFLRSLPFILAAFSDGTVRIWMEENYKLVRSYSTGLEDLCTMVACGACGNVSMFALGGAGSFLVVEVVVGEAEEKEEDFKEESVENFIGGGGRGGGGRGKEIERCEGGAEVESGLKRDCIVKRGEGEEEGEGIREKVDTACGCDTRKDAKSRGQDKSASALMGKDEGMERNTAAFHLDVREQAELEVMKERLEWEKTLGEYSEEYERRERRNSQRIMQLEANQVALLQKLHHSELRIEELEQRLTEQVRRVRLELLSFARLPFSSPSSAAAPPPPPLQAPATHPTAKESPSDSVFLVVMGEVGGVRRKDSQLLDMNRMSMADSRNIGSTGLELTLSECRANLKGVIQDIDMHPHKPWALFTSYDRSLHLWDYELGQQVAVEMSGSARRFEKAKFVAEKDWIVVVEYQRGRAWTIVVYEIQSSKLAMRLGKEVKRLDSWDDPIRCLAVNISCRYVLAVDSEESRTESHHIYSWEFGGESGSDPWREFVFEGHRTPVIAVSFHPTESHIFASAATSGQIKVWDIENRSTLGTLDGTPANSAITSLQFGSNQAKSLLITGHKRGDAGEVRVWEYNLAKSLRTLEKHEHAVVAALFHSQLPYVFIALTNGTINIVNASSYQTIGSFSSGLRDLSTMALSRSSDQLVVVGEGMFLVIEPAAASKLSSGNKTAAKASGAAATRNKSSLESGAGNEPNDSRFNLTDAKRMKELEKVVNDLKTAQTAFEEKFRKCQFAQEKMEAAHAEAAEKKRQLECEVSALVAEREAWKEKFQTSEIKVQELERRLAREETEKREEREGGEEREVRACQTPPGGVVHACRMQLQVSPGFPSTASSETSTENVNIGRQSFREFCFKELQLGTNYFDDNHKLEERHSGDLYVGRMTPVTVKRLKICDRVWNVHSTLKEEVVYRLRTLHHPHLQTLLGVCYKEKCLVYEFAENGSLKEWIADGGRPARGVLPWYVRLRIMAEIAKAVFFLHSSRSVRGGPIIHRAIRPDSIFLDTDFVAKIGEVDTALLTAELTEEEQVEDLCKSLGACSGLHYMAPEYLQRQVLDAMTDIYSLGINMMELLTGKLKHAFTIVEHAVRDVPTFKLCLDPQAGTWDVDLALEAAELALRCASLDRGKRPRMMMGDAPILPALEEIVRKAELACAVKHVLEPSSLLYQHI</sequence>
<organism evidence="7 8">
    <name type="scientific">Chara braunii</name>
    <name type="common">Braun's stonewort</name>
    <dbReference type="NCBI Taxonomy" id="69332"/>
    <lineage>
        <taxon>Eukaryota</taxon>
        <taxon>Viridiplantae</taxon>
        <taxon>Streptophyta</taxon>
        <taxon>Charophyceae</taxon>
        <taxon>Charales</taxon>
        <taxon>Characeae</taxon>
        <taxon>Chara</taxon>
    </lineage>
</organism>
<gene>
    <name evidence="7" type="ORF">CBR_g42111</name>
</gene>
<keyword evidence="8" id="KW-1185">Reference proteome</keyword>
<dbReference type="InterPro" id="IPR011009">
    <property type="entry name" value="Kinase-like_dom_sf"/>
</dbReference>
<dbReference type="GO" id="GO:0006888">
    <property type="term" value="P:endoplasmic reticulum to Golgi vesicle-mediated transport"/>
    <property type="evidence" value="ECO:0007669"/>
    <property type="project" value="TreeGrafter"/>
</dbReference>
<dbReference type="GO" id="GO:0006890">
    <property type="term" value="P:retrograde vesicle-mediated transport, Golgi to endoplasmic reticulum"/>
    <property type="evidence" value="ECO:0007669"/>
    <property type="project" value="TreeGrafter"/>
</dbReference>
<dbReference type="OrthoDB" id="25131at2759"/>
<dbReference type="SMART" id="SM00220">
    <property type="entry name" value="S_TKc"/>
    <property type="match status" value="1"/>
</dbReference>
<dbReference type="EMBL" id="BFEA01000581">
    <property type="protein sequence ID" value="GBG86828.1"/>
    <property type="molecule type" value="Genomic_DNA"/>
</dbReference>
<feature type="region of interest" description="Disordered" evidence="5">
    <location>
        <begin position="1070"/>
        <end position="1093"/>
    </location>
</feature>
<dbReference type="Proteomes" id="UP000265515">
    <property type="component" value="Unassembled WGS sequence"/>
</dbReference>
<evidence type="ECO:0000313" key="7">
    <source>
        <dbReference type="EMBL" id="GBG86828.1"/>
    </source>
</evidence>
<feature type="coiled-coil region" evidence="4">
    <location>
        <begin position="492"/>
        <end position="540"/>
    </location>
</feature>
<reference evidence="7 8" key="1">
    <citation type="journal article" date="2018" name="Cell">
        <title>The Chara Genome: Secondary Complexity and Implications for Plant Terrestrialization.</title>
        <authorList>
            <person name="Nishiyama T."/>
            <person name="Sakayama H."/>
            <person name="Vries J.D."/>
            <person name="Buschmann H."/>
            <person name="Saint-Marcoux D."/>
            <person name="Ullrich K.K."/>
            <person name="Haas F.B."/>
            <person name="Vanderstraeten L."/>
            <person name="Becker D."/>
            <person name="Lang D."/>
            <person name="Vosolsobe S."/>
            <person name="Rombauts S."/>
            <person name="Wilhelmsson P.K.I."/>
            <person name="Janitza P."/>
            <person name="Kern R."/>
            <person name="Heyl A."/>
            <person name="Rumpler F."/>
            <person name="Villalobos L.I.A.C."/>
            <person name="Clay J.M."/>
            <person name="Skokan R."/>
            <person name="Toyoda A."/>
            <person name="Suzuki Y."/>
            <person name="Kagoshima H."/>
            <person name="Schijlen E."/>
            <person name="Tajeshwar N."/>
            <person name="Catarino B."/>
            <person name="Hetherington A.J."/>
            <person name="Saltykova A."/>
            <person name="Bonnot C."/>
            <person name="Breuninger H."/>
            <person name="Symeonidi A."/>
            <person name="Radhakrishnan G.V."/>
            <person name="Van Nieuwerburgh F."/>
            <person name="Deforce D."/>
            <person name="Chang C."/>
            <person name="Karol K.G."/>
            <person name="Hedrich R."/>
            <person name="Ulvskov P."/>
            <person name="Glockner G."/>
            <person name="Delwiche C.F."/>
            <person name="Petrasek J."/>
            <person name="Van de Peer Y."/>
            <person name="Friml J."/>
            <person name="Beilby M."/>
            <person name="Dolan L."/>
            <person name="Kohara Y."/>
            <person name="Sugano S."/>
            <person name="Fujiyama A."/>
            <person name="Delaux P.-M."/>
            <person name="Quint M."/>
            <person name="TheiBen G."/>
            <person name="Hagemann M."/>
            <person name="Harholt J."/>
            <person name="Dunand C."/>
            <person name="Zachgo S."/>
            <person name="Langdale J."/>
            <person name="Maumus F."/>
            <person name="Straeten D.V.D."/>
            <person name="Gould S.B."/>
            <person name="Rensing S.A."/>
        </authorList>
    </citation>
    <scope>NUCLEOTIDE SEQUENCE [LARGE SCALE GENOMIC DNA]</scope>
    <source>
        <strain evidence="7 8">S276</strain>
    </source>
</reference>
<dbReference type="InterPro" id="IPR000719">
    <property type="entry name" value="Prot_kinase_dom"/>
</dbReference>
<protein>
    <recommendedName>
        <fullName evidence="6">Protein kinase domain-containing protein</fullName>
    </recommendedName>
</protein>
<dbReference type="InterPro" id="IPR036322">
    <property type="entry name" value="WD40_repeat_dom_sf"/>
</dbReference>
<proteinExistence type="predicted"/>
<dbReference type="PROSITE" id="PS50082">
    <property type="entry name" value="WD_REPEATS_2"/>
    <property type="match status" value="2"/>
</dbReference>
<evidence type="ECO:0000256" key="4">
    <source>
        <dbReference type="SAM" id="Coils"/>
    </source>
</evidence>
<dbReference type="GO" id="GO:0005524">
    <property type="term" value="F:ATP binding"/>
    <property type="evidence" value="ECO:0007669"/>
    <property type="project" value="InterPro"/>
</dbReference>
<dbReference type="Gene3D" id="1.10.510.10">
    <property type="entry name" value="Transferase(Phosphotransferase) domain 1"/>
    <property type="match status" value="1"/>
</dbReference>
<dbReference type="PROSITE" id="PS50294">
    <property type="entry name" value="WD_REPEATS_REGION"/>
    <property type="match status" value="2"/>
</dbReference>
<evidence type="ECO:0000256" key="2">
    <source>
        <dbReference type="ARBA" id="ARBA00022737"/>
    </source>
</evidence>
<feature type="domain" description="Protein kinase" evidence="6">
    <location>
        <begin position="1148"/>
        <end position="1422"/>
    </location>
</feature>
<keyword evidence="4" id="KW-0175">Coiled coil</keyword>
<dbReference type="Pfam" id="PF00069">
    <property type="entry name" value="Pkinase"/>
    <property type="match status" value="1"/>
</dbReference>
<dbReference type="STRING" id="69332.A0A388LWY3"/>
<dbReference type="InterPro" id="IPR001680">
    <property type="entry name" value="WD40_rpt"/>
</dbReference>
<feature type="repeat" description="WD" evidence="3">
    <location>
        <begin position="188"/>
        <end position="230"/>
    </location>
</feature>
<dbReference type="GO" id="GO:0006891">
    <property type="term" value="P:intra-Golgi vesicle-mediated transport"/>
    <property type="evidence" value="ECO:0007669"/>
    <property type="project" value="TreeGrafter"/>
</dbReference>
<dbReference type="SUPFAM" id="SSF56112">
    <property type="entry name" value="Protein kinase-like (PK-like)"/>
    <property type="match status" value="1"/>
</dbReference>